<name>A0A220UB45_9MICO</name>
<protein>
    <recommendedName>
        <fullName evidence="4">DUF3027 domain-containing protein</fullName>
    </recommendedName>
</protein>
<dbReference type="InterPro" id="IPR021391">
    <property type="entry name" value="DUF3027"/>
</dbReference>
<organism evidence="2 3">
    <name type="scientific">Brachybacterium avium</name>
    <dbReference type="NCBI Taxonomy" id="2017485"/>
    <lineage>
        <taxon>Bacteria</taxon>
        <taxon>Bacillati</taxon>
        <taxon>Actinomycetota</taxon>
        <taxon>Actinomycetes</taxon>
        <taxon>Micrococcales</taxon>
        <taxon>Dermabacteraceae</taxon>
        <taxon>Brachybacterium</taxon>
    </lineage>
</organism>
<evidence type="ECO:0000313" key="3">
    <source>
        <dbReference type="Proteomes" id="UP000198398"/>
    </source>
</evidence>
<proteinExistence type="predicted"/>
<evidence type="ECO:0000256" key="1">
    <source>
        <dbReference type="SAM" id="MobiDB-lite"/>
    </source>
</evidence>
<feature type="region of interest" description="Disordered" evidence="1">
    <location>
        <begin position="264"/>
        <end position="333"/>
    </location>
</feature>
<dbReference type="RefSeq" id="WP_089064621.1">
    <property type="nucleotide sequence ID" value="NZ_CP022316.1"/>
</dbReference>
<dbReference type="EMBL" id="CP022316">
    <property type="protein sequence ID" value="ASK65379.1"/>
    <property type="molecule type" value="Genomic_DNA"/>
</dbReference>
<dbReference type="KEGG" id="brv:CFK39_05525"/>
<gene>
    <name evidence="2" type="ORF">CFK39_05525</name>
</gene>
<feature type="compositionally biased region" description="Low complexity" evidence="1">
    <location>
        <begin position="265"/>
        <end position="294"/>
    </location>
</feature>
<dbReference type="OrthoDB" id="3210158at2"/>
<keyword evidence="3" id="KW-1185">Reference proteome</keyword>
<sequence length="333" mass="35222">MTSPTTASRRARTARPKLDAIAAEAVDLAREALLEVTEPGQVGDHLRVEASGERLATHVFECTMPGYRGWSWVVVTTRASRAKAATVAETALLPGEDAILAPDWEPWSERLKPSDIGADDLLPYQEQDDRLEQGYEATGDEDADRVALWELGLGRPRVLSPEGRSEAAERWFEGEFGPRQGSGRGRRGTVAAHCTSCAFFTQLSGSLRHEFGVCTNEWSPADGRVVHLNFGCGAHSETGQQGEDHEIPRSNGVIVDELDVEVEKAPSGGAPGDAAAAESAPAEPVSGEPAPVEVTPANAAEGTSADTAEATSTPLTEVPEADSPEDEASSADA</sequence>
<dbReference type="Proteomes" id="UP000198398">
    <property type="component" value="Chromosome"/>
</dbReference>
<accession>A0A220UB45</accession>
<feature type="compositionally biased region" description="Polar residues" evidence="1">
    <location>
        <begin position="304"/>
        <end position="315"/>
    </location>
</feature>
<reference evidence="3" key="1">
    <citation type="submission" date="2017-07" db="EMBL/GenBank/DDBJ databases">
        <title>Brachybacterium sp. VR2415.</title>
        <authorList>
            <person name="Tak E.J."/>
            <person name="Bae J.-W."/>
        </authorList>
    </citation>
    <scope>NUCLEOTIDE SEQUENCE [LARGE SCALE GENOMIC DNA]</scope>
    <source>
        <strain evidence="3">VR2415</strain>
    </source>
</reference>
<feature type="compositionally biased region" description="Acidic residues" evidence="1">
    <location>
        <begin position="319"/>
        <end position="333"/>
    </location>
</feature>
<dbReference type="AlphaFoldDB" id="A0A220UB45"/>
<dbReference type="Pfam" id="PF11228">
    <property type="entry name" value="DUF3027"/>
    <property type="match status" value="1"/>
</dbReference>
<evidence type="ECO:0008006" key="4">
    <source>
        <dbReference type="Google" id="ProtNLM"/>
    </source>
</evidence>
<evidence type="ECO:0000313" key="2">
    <source>
        <dbReference type="EMBL" id="ASK65379.1"/>
    </source>
</evidence>